<keyword evidence="2" id="KW-1185">Reference proteome</keyword>
<gene>
    <name evidence="1" type="ORF">PV383_33170</name>
</gene>
<dbReference type="EMBL" id="JARAWJ010000032">
    <property type="protein sequence ID" value="MDX3042001.1"/>
    <property type="molecule type" value="Genomic_DNA"/>
</dbReference>
<evidence type="ECO:0000313" key="2">
    <source>
        <dbReference type="Proteomes" id="UP001282474"/>
    </source>
</evidence>
<reference evidence="1 2" key="1">
    <citation type="journal article" date="2023" name="Microb. Genom.">
        <title>Mesoterricola silvestris gen. nov., sp. nov., Mesoterricola sediminis sp. nov., Geothrix oryzae sp. nov., Geothrix edaphica sp. nov., Geothrix rubra sp. nov., and Geothrix limicola sp. nov., six novel members of Acidobacteriota isolated from soils.</title>
        <authorList>
            <person name="Weisberg A.J."/>
            <person name="Pearce E."/>
            <person name="Kramer C.G."/>
            <person name="Chang J.H."/>
            <person name="Clarke C.R."/>
        </authorList>
    </citation>
    <scope>NUCLEOTIDE SEQUENCE [LARGE SCALE GENOMIC DNA]</scope>
    <source>
        <strain evidence="1 2">NE20-4-1</strain>
    </source>
</reference>
<organism evidence="1 2">
    <name type="scientific">Streptomyces caniscabiei</name>
    <dbReference type="NCBI Taxonomy" id="2746961"/>
    <lineage>
        <taxon>Bacteria</taxon>
        <taxon>Bacillati</taxon>
        <taxon>Actinomycetota</taxon>
        <taxon>Actinomycetes</taxon>
        <taxon>Kitasatosporales</taxon>
        <taxon>Streptomycetaceae</taxon>
        <taxon>Streptomyces</taxon>
    </lineage>
</organism>
<comment type="caution">
    <text evidence="1">The sequence shown here is derived from an EMBL/GenBank/DDBJ whole genome shotgun (WGS) entry which is preliminary data.</text>
</comment>
<evidence type="ECO:0000313" key="1">
    <source>
        <dbReference type="EMBL" id="MDX3042001.1"/>
    </source>
</evidence>
<protein>
    <submittedName>
        <fullName evidence="1">Uncharacterized protein</fullName>
    </submittedName>
</protein>
<name>A0ABU4MX20_9ACTN</name>
<dbReference type="Proteomes" id="UP001282474">
    <property type="component" value="Unassembled WGS sequence"/>
</dbReference>
<proteinExistence type="predicted"/>
<sequence length="47" mass="5106">MADTSAEVFLRTGFHQVPVLLKNTADLGYPALLRMPVTEHALPEPSA</sequence>
<dbReference type="RefSeq" id="WP_193381804.1">
    <property type="nucleotide sequence ID" value="NZ_JABXWF010000028.1"/>
</dbReference>
<accession>A0ABU4MX20</accession>